<evidence type="ECO:0008006" key="5">
    <source>
        <dbReference type="Google" id="ProtNLM"/>
    </source>
</evidence>
<evidence type="ECO:0000256" key="2">
    <source>
        <dbReference type="SAM" id="SignalP"/>
    </source>
</evidence>
<dbReference type="EMBL" id="SEYY01024454">
    <property type="protein sequence ID" value="KAB7494105.1"/>
    <property type="molecule type" value="Genomic_DNA"/>
</dbReference>
<evidence type="ECO:0000313" key="3">
    <source>
        <dbReference type="EMBL" id="KAB7494105.1"/>
    </source>
</evidence>
<dbReference type="AlphaFoldDB" id="A0A5N5SJ72"/>
<feature type="compositionally biased region" description="Acidic residues" evidence="1">
    <location>
        <begin position="300"/>
        <end position="339"/>
    </location>
</feature>
<gene>
    <name evidence="3" type="ORF">Anas_08035</name>
</gene>
<sequence>MNARNLILVLVCFYYCEANSEFSALFHMNEITETNHDPCINSEISIWENKISAKLKTDISGDSFVNFNETIRDGRVEIVNKLQTNVEVLLVVYFLNKSDCGVGSFFKADFNDSIFQHSNDSLNCSSVESSLEPREKVMHPFLTPKCGCFTFREGNATIIKSPDPISAKHYKKLTKVFCVKSEEDLEDGGLLPIPKRKKENIQRKRGKKGFFKKNRRMNRKPKFLRYTSSGPNSRRTLSRSKKDIIQIWEAQGRHATSTPPNLDINNEDNAGNLSESKHEYEIIENEINTDGIYENILPEEETSEEHDEYESENEDRIIEEEEGNFIEDFGYEDENEDDERNLSDYENDSKNDEEGNEVNYNENSDEDDDESNENDENEPHQYDTINMIDDDESNENDENEPHQYDSINMIETDDLSEDEKYDNEHDTQEEIEKNCDSDESDENSEESEESEDENEALNDNEEILEIKDAKILEKKSINSANAVHDNRNHMRRRIRIRDKLDAIAYNNGINRRHNFPRRRTHNFRNRRKTPIYHSLEINHLNHGKRATGASGKENIKSMYITLKLLEYAADKG</sequence>
<dbReference type="Proteomes" id="UP000326759">
    <property type="component" value="Unassembled WGS sequence"/>
</dbReference>
<evidence type="ECO:0000256" key="1">
    <source>
        <dbReference type="SAM" id="MobiDB-lite"/>
    </source>
</evidence>
<keyword evidence="2" id="KW-0732">Signal</keyword>
<feature type="signal peptide" evidence="2">
    <location>
        <begin position="1"/>
        <end position="18"/>
    </location>
</feature>
<keyword evidence="4" id="KW-1185">Reference proteome</keyword>
<feature type="region of interest" description="Disordered" evidence="1">
    <location>
        <begin position="252"/>
        <end position="272"/>
    </location>
</feature>
<feature type="compositionally biased region" description="Basic and acidic residues" evidence="1">
    <location>
        <begin position="422"/>
        <end position="436"/>
    </location>
</feature>
<feature type="compositionally biased region" description="Basic and acidic residues" evidence="1">
    <location>
        <begin position="340"/>
        <end position="353"/>
    </location>
</feature>
<comment type="caution">
    <text evidence="3">The sequence shown here is derived from an EMBL/GenBank/DDBJ whole genome shotgun (WGS) entry which is preliminary data.</text>
</comment>
<feature type="region of interest" description="Disordered" evidence="1">
    <location>
        <begin position="300"/>
        <end position="382"/>
    </location>
</feature>
<feature type="chain" id="PRO_5024428208" description="Replicase polyprotein 1a" evidence="2">
    <location>
        <begin position="19"/>
        <end position="572"/>
    </location>
</feature>
<feature type="region of interest" description="Disordered" evidence="1">
    <location>
        <begin position="417"/>
        <end position="461"/>
    </location>
</feature>
<organism evidence="3 4">
    <name type="scientific">Armadillidium nasatum</name>
    <dbReference type="NCBI Taxonomy" id="96803"/>
    <lineage>
        <taxon>Eukaryota</taxon>
        <taxon>Metazoa</taxon>
        <taxon>Ecdysozoa</taxon>
        <taxon>Arthropoda</taxon>
        <taxon>Crustacea</taxon>
        <taxon>Multicrustacea</taxon>
        <taxon>Malacostraca</taxon>
        <taxon>Eumalacostraca</taxon>
        <taxon>Peracarida</taxon>
        <taxon>Isopoda</taxon>
        <taxon>Oniscidea</taxon>
        <taxon>Crinocheta</taxon>
        <taxon>Armadillidiidae</taxon>
        <taxon>Armadillidium</taxon>
    </lineage>
</organism>
<evidence type="ECO:0000313" key="4">
    <source>
        <dbReference type="Proteomes" id="UP000326759"/>
    </source>
</evidence>
<name>A0A5N5SJ72_9CRUS</name>
<protein>
    <recommendedName>
        <fullName evidence="5">Replicase polyprotein 1a</fullName>
    </recommendedName>
</protein>
<dbReference type="OrthoDB" id="10610940at2759"/>
<feature type="compositionally biased region" description="Polar residues" evidence="1">
    <location>
        <begin position="254"/>
        <end position="272"/>
    </location>
</feature>
<feature type="region of interest" description="Disordered" evidence="1">
    <location>
        <begin position="388"/>
        <end position="407"/>
    </location>
</feature>
<feature type="compositionally biased region" description="Acidic residues" evidence="1">
    <location>
        <begin position="437"/>
        <end position="461"/>
    </location>
</feature>
<feature type="compositionally biased region" description="Acidic residues" evidence="1">
    <location>
        <begin position="363"/>
        <end position="376"/>
    </location>
</feature>
<reference evidence="3 4" key="1">
    <citation type="journal article" date="2019" name="PLoS Biol.">
        <title>Sex chromosomes control vertical transmission of feminizing Wolbachia symbionts in an isopod.</title>
        <authorList>
            <person name="Becking T."/>
            <person name="Chebbi M.A."/>
            <person name="Giraud I."/>
            <person name="Moumen B."/>
            <person name="Laverre T."/>
            <person name="Caubet Y."/>
            <person name="Peccoud J."/>
            <person name="Gilbert C."/>
            <person name="Cordaux R."/>
        </authorList>
    </citation>
    <scope>NUCLEOTIDE SEQUENCE [LARGE SCALE GENOMIC DNA]</scope>
    <source>
        <strain evidence="3">ANa2</strain>
        <tissue evidence="3">Whole body excluding digestive tract and cuticle</tissue>
    </source>
</reference>
<proteinExistence type="predicted"/>
<accession>A0A5N5SJ72</accession>
<feature type="compositionally biased region" description="Acidic residues" evidence="1">
    <location>
        <begin position="388"/>
        <end position="398"/>
    </location>
</feature>